<dbReference type="AlphaFoldDB" id="A0AAW0P383"/>
<evidence type="ECO:0000256" key="1">
    <source>
        <dbReference type="SAM" id="MobiDB-lite"/>
    </source>
</evidence>
<dbReference type="GO" id="GO:0006259">
    <property type="term" value="P:DNA metabolic process"/>
    <property type="evidence" value="ECO:0007669"/>
    <property type="project" value="UniProtKB-ARBA"/>
</dbReference>
<dbReference type="Gene3D" id="3.30.70.270">
    <property type="match status" value="1"/>
</dbReference>
<dbReference type="SUPFAM" id="SSF53098">
    <property type="entry name" value="Ribonuclease H-like"/>
    <property type="match status" value="1"/>
</dbReference>
<evidence type="ECO:0008006" key="4">
    <source>
        <dbReference type="Google" id="ProtNLM"/>
    </source>
</evidence>
<dbReference type="PANTHER" id="PTHR33050:SF7">
    <property type="entry name" value="RIBONUCLEASE H"/>
    <property type="match status" value="1"/>
</dbReference>
<gene>
    <name evidence="2" type="ORF">WMY93_013995</name>
</gene>
<proteinExistence type="predicted"/>
<dbReference type="InterPro" id="IPR036397">
    <property type="entry name" value="RNaseH_sf"/>
</dbReference>
<dbReference type="InterPro" id="IPR052055">
    <property type="entry name" value="Hepadnavirus_pol/RT"/>
</dbReference>
<dbReference type="EMBL" id="JBBPFD010000010">
    <property type="protein sequence ID" value="KAK7909311.1"/>
    <property type="molecule type" value="Genomic_DNA"/>
</dbReference>
<dbReference type="InterPro" id="IPR012337">
    <property type="entry name" value="RNaseH-like_sf"/>
</dbReference>
<dbReference type="GO" id="GO:0003676">
    <property type="term" value="F:nucleic acid binding"/>
    <property type="evidence" value="ECO:0007669"/>
    <property type="project" value="InterPro"/>
</dbReference>
<reference evidence="3" key="1">
    <citation type="submission" date="2024-04" db="EMBL/GenBank/DDBJ databases">
        <title>Salinicola lusitanus LLJ914,a marine bacterium isolated from the Okinawa Trough.</title>
        <authorList>
            <person name="Li J."/>
        </authorList>
    </citation>
    <scope>NUCLEOTIDE SEQUENCE [LARGE SCALE GENOMIC DNA]</scope>
</reference>
<dbReference type="SUPFAM" id="SSF56672">
    <property type="entry name" value="DNA/RNA polymerases"/>
    <property type="match status" value="1"/>
</dbReference>
<evidence type="ECO:0000313" key="2">
    <source>
        <dbReference type="EMBL" id="KAK7909311.1"/>
    </source>
</evidence>
<organism evidence="2 3">
    <name type="scientific">Mugilogobius chulae</name>
    <name type="common">yellowstripe goby</name>
    <dbReference type="NCBI Taxonomy" id="88201"/>
    <lineage>
        <taxon>Eukaryota</taxon>
        <taxon>Metazoa</taxon>
        <taxon>Chordata</taxon>
        <taxon>Craniata</taxon>
        <taxon>Vertebrata</taxon>
        <taxon>Euteleostomi</taxon>
        <taxon>Actinopterygii</taxon>
        <taxon>Neopterygii</taxon>
        <taxon>Teleostei</taxon>
        <taxon>Neoteleostei</taxon>
        <taxon>Acanthomorphata</taxon>
        <taxon>Gobiaria</taxon>
        <taxon>Gobiiformes</taxon>
        <taxon>Gobioidei</taxon>
        <taxon>Gobiidae</taxon>
        <taxon>Gobionellinae</taxon>
        <taxon>Mugilogobius</taxon>
    </lineage>
</organism>
<feature type="region of interest" description="Disordered" evidence="1">
    <location>
        <begin position="14"/>
        <end position="52"/>
    </location>
</feature>
<accession>A0AAW0P383</accession>
<dbReference type="InterPro" id="IPR043502">
    <property type="entry name" value="DNA/RNA_pol_sf"/>
</dbReference>
<dbReference type="InterPro" id="IPR043128">
    <property type="entry name" value="Rev_trsase/Diguanyl_cyclase"/>
</dbReference>
<sequence>MLVCHARELDHLSIGGGRLEPHSQGRLAQSSRSSAPQGPQGPGGAKVRPGPPTVGYFTREQLDYWVAHTSDTWVLCTLSQGYHIQFRRRPPVPGRVTWTVIHDPAKAQALSQEIAVLLAKGAIVPVDPRQDPGGFYSRYFLVPKKLAIYAQSSTFEFSNGVFKTSDVSHVKTREMLQAISQNDWFTSIDLQGRIFSCAYCTSPPAVSTFCVSGSSLPVQGPALRSVTFAQVLRQVCGSCSRALQARGLRVLPYLDDWLICAPTYSQVVRTPTLSSKHVARLGLRVNLDKSNLIPSQRSVFLGIALDSIAMTARPSDKRIDSIVEMLPDFLEHRCSLLSFTSAFREANRCFHSGTSRAAFPPPNANLVEQFAARSNRFAHRRRLVRMSPQCLESLSQWRDRSWVETGVPLGCLPSRREVVHTDASTTGWGATWQRRLAQGTWPPELAGEHINVLELMAVQRALVHFRPFLSGRHVVIRSDSTTVVHHINHLGAPGSSLPVQGPALRSVTFAQGLRQVCGSCSRASPGTRPEGTALPGRLADLCPHLQPGCSGHPHCPRTCSTVGTQGQPGQEQPDPFPAVRVSGNRPRFNCNDCSSFRQADRQHCGNASRFSGAQGAPFCPLPPPFREANRCFHSGTSRAAFPPPNANLVEQFAARSNKICSQTSSGESVTPVSRVPLTVAGQVLDRDRGSVGMPAITEGSSAHRCVYHRVGRDVAKATGTRYVAPELAGEHINVLELMAVQRALVHFRPFLSGRHVVIRSDSTTVVHHINHLGGTRSVALMLLTRQLLVWAAPHFLSLRAMHIPGVQNVVADFLSRQSPLPGEWRLHSDVVDDIWRAFGRAEVDLYATRETTHCPLWFSLTDSSAPLGQDALAHDWPRTLLYAFPPLPLILLTLLRVHEERHKLLLVAPFWPARIWFPLLRRLCYSCPRPCPSG</sequence>
<dbReference type="PANTHER" id="PTHR33050">
    <property type="entry name" value="REVERSE TRANSCRIPTASE DOMAIN-CONTAINING PROTEIN"/>
    <property type="match status" value="1"/>
</dbReference>
<protein>
    <recommendedName>
        <fullName evidence="4">Reverse transcriptase domain-containing protein</fullName>
    </recommendedName>
</protein>
<feature type="compositionally biased region" description="Low complexity" evidence="1">
    <location>
        <begin position="28"/>
        <end position="38"/>
    </location>
</feature>
<comment type="caution">
    <text evidence="2">The sequence shown here is derived from an EMBL/GenBank/DDBJ whole genome shotgun (WGS) entry which is preliminary data.</text>
</comment>
<evidence type="ECO:0000313" key="3">
    <source>
        <dbReference type="Proteomes" id="UP001460270"/>
    </source>
</evidence>
<keyword evidence="3" id="KW-1185">Reference proteome</keyword>
<dbReference type="Proteomes" id="UP001460270">
    <property type="component" value="Unassembled WGS sequence"/>
</dbReference>
<name>A0AAW0P383_9GOBI</name>
<dbReference type="CDD" id="cd09275">
    <property type="entry name" value="RNase_HI_RT_DIRS1"/>
    <property type="match status" value="2"/>
</dbReference>
<dbReference type="Gene3D" id="3.30.420.10">
    <property type="entry name" value="Ribonuclease H-like superfamily/Ribonuclease H"/>
    <property type="match status" value="1"/>
</dbReference>